<dbReference type="PRINTS" id="PR00344">
    <property type="entry name" value="BCTRLSENSOR"/>
</dbReference>
<keyword evidence="6 12" id="KW-0808">Transferase</keyword>
<keyword evidence="8" id="KW-0902">Two-component regulatory system</keyword>
<keyword evidence="10" id="KW-1133">Transmembrane helix</keyword>
<feature type="transmembrane region" description="Helical" evidence="10">
    <location>
        <begin position="72"/>
        <end position="96"/>
    </location>
</feature>
<evidence type="ECO:0000256" key="2">
    <source>
        <dbReference type="ARBA" id="ARBA00004651"/>
    </source>
</evidence>
<keyword evidence="10" id="KW-0472">Membrane</keyword>
<dbReference type="PATRIC" id="fig|82380.10.peg.3192"/>
<evidence type="ECO:0000256" key="4">
    <source>
        <dbReference type="ARBA" id="ARBA00022475"/>
    </source>
</evidence>
<evidence type="ECO:0000256" key="1">
    <source>
        <dbReference type="ARBA" id="ARBA00000085"/>
    </source>
</evidence>
<dbReference type="PANTHER" id="PTHR44936">
    <property type="entry name" value="SENSOR PROTEIN CREC"/>
    <property type="match status" value="1"/>
</dbReference>
<dbReference type="EC" id="2.7.13.3" evidence="3"/>
<evidence type="ECO:0000256" key="3">
    <source>
        <dbReference type="ARBA" id="ARBA00012438"/>
    </source>
</evidence>
<dbReference type="Pfam" id="PF00512">
    <property type="entry name" value="HisKA"/>
    <property type="match status" value="1"/>
</dbReference>
<keyword evidence="5" id="KW-0597">Phosphoprotein</keyword>
<dbReference type="InterPro" id="IPR003661">
    <property type="entry name" value="HisK_dim/P_dom"/>
</dbReference>
<reference evidence="12 13" key="1">
    <citation type="submission" date="2015-02" db="EMBL/GenBank/DDBJ databases">
        <title>Draft genome sequences of ten Microbacterium spp. with emphasis on heavy metal contaminated environments.</title>
        <authorList>
            <person name="Corretto E."/>
        </authorList>
    </citation>
    <scope>NUCLEOTIDE SEQUENCE [LARGE SCALE GENOMIC DNA]</scope>
    <source>
        <strain evidence="12 13">BEL163</strain>
    </source>
</reference>
<dbReference type="AlphaFoldDB" id="A0A0F0KBU7"/>
<gene>
    <name evidence="12" type="primary">arlS_2</name>
    <name evidence="12" type="ORF">RN51_03185</name>
</gene>
<evidence type="ECO:0000256" key="5">
    <source>
        <dbReference type="ARBA" id="ARBA00022553"/>
    </source>
</evidence>
<organism evidence="12 13">
    <name type="scientific">Microbacterium oxydans</name>
    <dbReference type="NCBI Taxonomy" id="82380"/>
    <lineage>
        <taxon>Bacteria</taxon>
        <taxon>Bacillati</taxon>
        <taxon>Actinomycetota</taxon>
        <taxon>Actinomycetes</taxon>
        <taxon>Micrococcales</taxon>
        <taxon>Microbacteriaceae</taxon>
        <taxon>Microbacterium</taxon>
    </lineage>
</organism>
<dbReference type="PANTHER" id="PTHR44936:SF9">
    <property type="entry name" value="SENSOR PROTEIN CREC"/>
    <property type="match status" value="1"/>
</dbReference>
<keyword evidence="7 12" id="KW-0418">Kinase</keyword>
<evidence type="ECO:0000256" key="8">
    <source>
        <dbReference type="ARBA" id="ARBA00023012"/>
    </source>
</evidence>
<dbReference type="InterPro" id="IPR036890">
    <property type="entry name" value="HATPase_C_sf"/>
</dbReference>
<dbReference type="Pfam" id="PF02518">
    <property type="entry name" value="HATPase_c"/>
    <property type="match status" value="1"/>
</dbReference>
<feature type="transmembrane region" description="Helical" evidence="10">
    <location>
        <begin position="21"/>
        <end position="43"/>
    </location>
</feature>
<evidence type="ECO:0000256" key="9">
    <source>
        <dbReference type="ARBA" id="ARBA00023026"/>
    </source>
</evidence>
<comment type="caution">
    <text evidence="12">The sequence shown here is derived from an EMBL/GenBank/DDBJ whole genome shotgun (WGS) entry which is preliminary data.</text>
</comment>
<keyword evidence="10" id="KW-0812">Transmembrane</keyword>
<dbReference type="InterPro" id="IPR036097">
    <property type="entry name" value="HisK_dim/P_sf"/>
</dbReference>
<name>A0A0F0KBU7_9MICO</name>
<comment type="subcellular location">
    <subcellularLocation>
        <location evidence="2">Cell membrane</location>
        <topology evidence="2">Multi-pass membrane protein</topology>
    </subcellularLocation>
</comment>
<dbReference type="RefSeq" id="WP_045265001.1">
    <property type="nucleotide sequence ID" value="NZ_JYIV01000030.1"/>
</dbReference>
<dbReference type="GO" id="GO:0000155">
    <property type="term" value="F:phosphorelay sensor kinase activity"/>
    <property type="evidence" value="ECO:0007669"/>
    <property type="project" value="InterPro"/>
</dbReference>
<dbReference type="Gene3D" id="3.30.565.10">
    <property type="entry name" value="Histidine kinase-like ATPase, C-terminal domain"/>
    <property type="match status" value="1"/>
</dbReference>
<sequence length="327" mass="34171">MSAQRDPDAEKVRRSARVVAVWVGVSSGVIVLAGVLILLAVVLSSSRREGERHEGGWFPGAGGDDFVVDISVLVPVVVLLGAVGVLLLAVVASIAARRAALPLRDALRRQRQFVADASHELRTPLTALTSRIQILQRRLDRGEDVTATARELRGDADRMRDVLSDMLLAAEGQSFAGESAVLADAARDATAAIRSLADEADVRIDVDVVGAVVPVPPVTLVRALVALLDNAVAHSPAGGSVELSARRSASGVQVRVTDHGVGISGIDPAQVFERFARTPDSGRGRGFGIGLSLVRDVAQRAGGSIVVESTSPAGTVFLLTLPTTTTR</sequence>
<dbReference type="InterPro" id="IPR003594">
    <property type="entry name" value="HATPase_dom"/>
</dbReference>
<dbReference type="EMBL" id="JYIV01000030">
    <property type="protein sequence ID" value="KJL18353.1"/>
    <property type="molecule type" value="Genomic_DNA"/>
</dbReference>
<dbReference type="PROSITE" id="PS50109">
    <property type="entry name" value="HIS_KIN"/>
    <property type="match status" value="1"/>
</dbReference>
<dbReference type="SMART" id="SM00387">
    <property type="entry name" value="HATPase_c"/>
    <property type="match status" value="1"/>
</dbReference>
<feature type="domain" description="Histidine kinase" evidence="11">
    <location>
        <begin position="116"/>
        <end position="325"/>
    </location>
</feature>
<protein>
    <recommendedName>
        <fullName evidence="3">histidine kinase</fullName>
        <ecNumber evidence="3">2.7.13.3</ecNumber>
    </recommendedName>
</protein>
<proteinExistence type="predicted"/>
<evidence type="ECO:0000259" key="11">
    <source>
        <dbReference type="PROSITE" id="PS50109"/>
    </source>
</evidence>
<evidence type="ECO:0000256" key="10">
    <source>
        <dbReference type="SAM" id="Phobius"/>
    </source>
</evidence>
<dbReference type="InterPro" id="IPR004358">
    <property type="entry name" value="Sig_transdc_His_kin-like_C"/>
</dbReference>
<keyword evidence="4" id="KW-1003">Cell membrane</keyword>
<evidence type="ECO:0000313" key="13">
    <source>
        <dbReference type="Proteomes" id="UP000033725"/>
    </source>
</evidence>
<dbReference type="SUPFAM" id="SSF47384">
    <property type="entry name" value="Homodimeric domain of signal transducing histidine kinase"/>
    <property type="match status" value="1"/>
</dbReference>
<dbReference type="SUPFAM" id="SSF55874">
    <property type="entry name" value="ATPase domain of HSP90 chaperone/DNA topoisomerase II/histidine kinase"/>
    <property type="match status" value="1"/>
</dbReference>
<dbReference type="SMART" id="SM00388">
    <property type="entry name" value="HisKA"/>
    <property type="match status" value="1"/>
</dbReference>
<dbReference type="CDD" id="cd00082">
    <property type="entry name" value="HisKA"/>
    <property type="match status" value="1"/>
</dbReference>
<evidence type="ECO:0000256" key="6">
    <source>
        <dbReference type="ARBA" id="ARBA00022679"/>
    </source>
</evidence>
<dbReference type="InterPro" id="IPR005467">
    <property type="entry name" value="His_kinase_dom"/>
</dbReference>
<dbReference type="GO" id="GO:0005886">
    <property type="term" value="C:plasma membrane"/>
    <property type="evidence" value="ECO:0007669"/>
    <property type="project" value="UniProtKB-SubCell"/>
</dbReference>
<dbReference type="OrthoDB" id="9786919at2"/>
<comment type="catalytic activity">
    <reaction evidence="1">
        <text>ATP + protein L-histidine = ADP + protein N-phospho-L-histidine.</text>
        <dbReference type="EC" id="2.7.13.3"/>
    </reaction>
</comment>
<evidence type="ECO:0000313" key="12">
    <source>
        <dbReference type="EMBL" id="KJL18353.1"/>
    </source>
</evidence>
<keyword evidence="9" id="KW-0843">Virulence</keyword>
<accession>A0A0F0KBU7</accession>
<dbReference type="Gene3D" id="1.10.287.130">
    <property type="match status" value="1"/>
</dbReference>
<dbReference type="InterPro" id="IPR050980">
    <property type="entry name" value="2C_sensor_his_kinase"/>
</dbReference>
<evidence type="ECO:0000256" key="7">
    <source>
        <dbReference type="ARBA" id="ARBA00022777"/>
    </source>
</evidence>
<dbReference type="Proteomes" id="UP000033725">
    <property type="component" value="Unassembled WGS sequence"/>
</dbReference>